<sequence>MSRITDQLPAAVAATTVLRRRFAATAPVAWDPVTAAAELLRQLGHLAVCLLREDGALPASADDPQRVIADIGDELADIVLSAVSVAVLADTTPEPPACAEPVRNAAVVLLRLQLDCGDLAEAALCHTGARHTPTGTLPGIAAAAGAVLAGCDAFAAHRGLDLGAAFAAMVCDASRFLDLQGVPR</sequence>
<keyword evidence="2" id="KW-1185">Reference proteome</keyword>
<protein>
    <submittedName>
        <fullName evidence="1">Uncharacterized protein</fullName>
    </submittedName>
</protein>
<name>A0A9X2NGP8_9PSEU</name>
<evidence type="ECO:0000313" key="1">
    <source>
        <dbReference type="EMBL" id="MCR6488354.1"/>
    </source>
</evidence>
<evidence type="ECO:0000313" key="2">
    <source>
        <dbReference type="Proteomes" id="UP001144096"/>
    </source>
</evidence>
<dbReference type="EMBL" id="JAMXQV010000024">
    <property type="protein sequence ID" value="MCR6488354.1"/>
    <property type="molecule type" value="Genomic_DNA"/>
</dbReference>
<dbReference type="AlphaFoldDB" id="A0A9X2NGP8"/>
<organism evidence="1 2">
    <name type="scientific">Amycolatopsis iheyensis</name>
    <dbReference type="NCBI Taxonomy" id="2945988"/>
    <lineage>
        <taxon>Bacteria</taxon>
        <taxon>Bacillati</taxon>
        <taxon>Actinomycetota</taxon>
        <taxon>Actinomycetes</taxon>
        <taxon>Pseudonocardiales</taxon>
        <taxon>Pseudonocardiaceae</taxon>
        <taxon>Amycolatopsis</taxon>
    </lineage>
</organism>
<gene>
    <name evidence="1" type="ORF">M8542_36540</name>
</gene>
<dbReference type="RefSeq" id="WP_257924913.1">
    <property type="nucleotide sequence ID" value="NZ_JAMXQV010000024.1"/>
</dbReference>
<accession>A0A9X2NGP8</accession>
<comment type="caution">
    <text evidence="1">The sequence shown here is derived from an EMBL/GenBank/DDBJ whole genome shotgun (WGS) entry which is preliminary data.</text>
</comment>
<proteinExistence type="predicted"/>
<reference evidence="1" key="1">
    <citation type="submission" date="2022-06" db="EMBL/GenBank/DDBJ databases">
        <title>Amycolatopsis iheyaensis sp. nov., a new species of the genus Amycolatopsis isolated from soil in Iheya island, Japan.</title>
        <authorList>
            <person name="Ngamcharungchit C."/>
            <person name="Kanto H."/>
            <person name="Take A."/>
            <person name="Intra B."/>
            <person name="Matsumoto A."/>
            <person name="Panbangred W."/>
            <person name="Inahashi Y."/>
        </authorList>
    </citation>
    <scope>NUCLEOTIDE SEQUENCE</scope>
    <source>
        <strain evidence="1">OK19-0408</strain>
    </source>
</reference>
<dbReference type="Proteomes" id="UP001144096">
    <property type="component" value="Unassembled WGS sequence"/>
</dbReference>